<dbReference type="AlphaFoldDB" id="A0A4U0NHW5"/>
<dbReference type="EMBL" id="SUMB01000009">
    <property type="protein sequence ID" value="TJZ49464.1"/>
    <property type="molecule type" value="Genomic_DNA"/>
</dbReference>
<feature type="region of interest" description="Disordered" evidence="1">
    <location>
        <begin position="25"/>
        <end position="49"/>
    </location>
</feature>
<sequence>MHGVGAVVPEGTSCADPGQALASIPKQTEQEFTESCSKPVQSADERTAWSASGVPQPLLRFRFLRASRSRGRRRGHTQRRLQLVFASRVGAARSALAGVSSASARARCEM</sequence>
<dbReference type="Proteomes" id="UP000308697">
    <property type="component" value="Unassembled WGS sequence"/>
</dbReference>
<reference evidence="2 3" key="1">
    <citation type="submission" date="2019-04" db="EMBL/GenBank/DDBJ databases">
        <title>Streptomyces piniterrae sp. nov., a heliquinomycin-producing actinomycete isolated from rhizosphere soil of Pinus yunnanensis.</title>
        <authorList>
            <person name="Zhuang X."/>
            <person name="Zhao J."/>
        </authorList>
    </citation>
    <scope>NUCLEOTIDE SEQUENCE [LARGE SCALE GENOMIC DNA]</scope>
    <source>
        <strain evidence="3">jys28</strain>
    </source>
</reference>
<name>A0A4U0NHW5_9ACTN</name>
<evidence type="ECO:0000313" key="3">
    <source>
        <dbReference type="Proteomes" id="UP000308697"/>
    </source>
</evidence>
<protein>
    <submittedName>
        <fullName evidence="2">Uncharacterized protein</fullName>
    </submittedName>
</protein>
<keyword evidence="3" id="KW-1185">Reference proteome</keyword>
<comment type="caution">
    <text evidence="2">The sequence shown here is derived from an EMBL/GenBank/DDBJ whole genome shotgun (WGS) entry which is preliminary data.</text>
</comment>
<accession>A0A4U0NHW5</accession>
<evidence type="ECO:0000313" key="2">
    <source>
        <dbReference type="EMBL" id="TJZ49464.1"/>
    </source>
</evidence>
<dbReference type="RefSeq" id="WP_136742279.1">
    <property type="nucleotide sequence ID" value="NZ_SUMB01000009.1"/>
</dbReference>
<gene>
    <name evidence="2" type="ORF">FCH28_24450</name>
</gene>
<proteinExistence type="predicted"/>
<dbReference type="OrthoDB" id="3206024at2"/>
<organism evidence="2 3">
    <name type="scientific">Streptomyces piniterrae</name>
    <dbReference type="NCBI Taxonomy" id="2571125"/>
    <lineage>
        <taxon>Bacteria</taxon>
        <taxon>Bacillati</taxon>
        <taxon>Actinomycetota</taxon>
        <taxon>Actinomycetes</taxon>
        <taxon>Kitasatosporales</taxon>
        <taxon>Streptomycetaceae</taxon>
        <taxon>Streptomyces</taxon>
    </lineage>
</organism>
<evidence type="ECO:0000256" key="1">
    <source>
        <dbReference type="SAM" id="MobiDB-lite"/>
    </source>
</evidence>